<evidence type="ECO:0000313" key="1">
    <source>
        <dbReference type="EMBL" id="ADU28847.1"/>
    </source>
</evidence>
<sequence length="176" mass="20401" precursor="true">MNRMQVVSIVLLVIVLIAVAAYSFLGNEDRNDVHVSDKNEDVEEIIISEPAEEEVIVGNVPTKEEVEEEFPLNLPEHAVQNFIHWMSHQKVAADQKWGKMLITDERITRIIEVIEANNYDHEDVYTSILTRWQVGDFSQAVEDHNTIWRLQNGTIGEATRLLTPEEERQYIEKNFE</sequence>
<evidence type="ECO:0000313" key="2">
    <source>
        <dbReference type="Proteomes" id="UP000001401"/>
    </source>
</evidence>
<dbReference type="Pfam" id="PF19754">
    <property type="entry name" value="DUF6241"/>
    <property type="match status" value="1"/>
</dbReference>
<dbReference type="EMBL" id="CP002394">
    <property type="protein sequence ID" value="ADU28847.1"/>
    <property type="molecule type" value="Genomic_DNA"/>
</dbReference>
<organism evidence="1 2">
    <name type="scientific">Evansella cellulosilytica (strain ATCC 21833 / DSM 2522 / FERM P-1141 / JCM 9156 / N-4)</name>
    <name type="common">Bacillus cellulosilyticus</name>
    <dbReference type="NCBI Taxonomy" id="649639"/>
    <lineage>
        <taxon>Bacteria</taxon>
        <taxon>Bacillati</taxon>
        <taxon>Bacillota</taxon>
        <taxon>Bacilli</taxon>
        <taxon>Bacillales</taxon>
        <taxon>Bacillaceae</taxon>
        <taxon>Evansella</taxon>
    </lineage>
</organism>
<dbReference type="STRING" id="649639.Bcell_0565"/>
<dbReference type="HOGENOM" id="CLU_113610_0_0_9"/>
<dbReference type="KEGG" id="bco:Bcell_0565"/>
<reference evidence="1 2" key="1">
    <citation type="submission" date="2010-12" db="EMBL/GenBank/DDBJ databases">
        <title>Complete sequence of Bacillus cellulosilyticus DSM 2522.</title>
        <authorList>
            <consortium name="US DOE Joint Genome Institute"/>
            <person name="Lucas S."/>
            <person name="Copeland A."/>
            <person name="Lapidus A."/>
            <person name="Cheng J.-F."/>
            <person name="Bruce D."/>
            <person name="Goodwin L."/>
            <person name="Pitluck S."/>
            <person name="Chertkov O."/>
            <person name="Detter J.C."/>
            <person name="Han C."/>
            <person name="Tapia R."/>
            <person name="Land M."/>
            <person name="Hauser L."/>
            <person name="Jeffries C."/>
            <person name="Kyrpides N."/>
            <person name="Ivanova N."/>
            <person name="Mikhailova N."/>
            <person name="Brumm P."/>
            <person name="Mead D."/>
            <person name="Woyke T."/>
        </authorList>
    </citation>
    <scope>NUCLEOTIDE SEQUENCE [LARGE SCALE GENOMIC DNA]</scope>
    <source>
        <strain evidence="2">ATCC 21833 / DSM 2522 / FERM P-1141 / JCM 9156 / N-4</strain>
    </source>
</reference>
<proteinExistence type="predicted"/>
<dbReference type="OrthoDB" id="1932566at2"/>
<keyword evidence="2" id="KW-1185">Reference proteome</keyword>
<accession>E6TYA9</accession>
<dbReference type="eggNOG" id="ENOG5032VH8">
    <property type="taxonomic scope" value="Bacteria"/>
</dbReference>
<protein>
    <submittedName>
        <fullName evidence="1">Uncharacterized protein</fullName>
    </submittedName>
</protein>
<dbReference type="InterPro" id="IPR046208">
    <property type="entry name" value="DUF6241"/>
</dbReference>
<dbReference type="Proteomes" id="UP000001401">
    <property type="component" value="Chromosome"/>
</dbReference>
<name>E6TYA9_EVAC2</name>
<dbReference type="RefSeq" id="WP_013487188.1">
    <property type="nucleotide sequence ID" value="NC_014829.1"/>
</dbReference>
<gene>
    <name evidence="1" type="ordered locus">Bcell_0565</name>
</gene>
<dbReference type="AlphaFoldDB" id="E6TYA9"/>